<gene>
    <name evidence="2" type="ORF">ILYODFUR_038880</name>
</gene>
<sequence length="128" mass="13718">LDVIYRRRFVAFLRVLIKAFRRGSVIVDSELQFANASFVPDTKFVADVLVEAHNTSNFNFSLDITSVVVTRLANTTNSTTVNPTVSPASTATNMTSPSPHNVTSAPVSPTSPATNMTSPPPHNTTSPA</sequence>
<feature type="non-terminal residue" evidence="2">
    <location>
        <position position="128"/>
    </location>
</feature>
<organism evidence="2 3">
    <name type="scientific">Ilyodon furcidens</name>
    <name type="common">goldbreast splitfin</name>
    <dbReference type="NCBI Taxonomy" id="33524"/>
    <lineage>
        <taxon>Eukaryota</taxon>
        <taxon>Metazoa</taxon>
        <taxon>Chordata</taxon>
        <taxon>Craniata</taxon>
        <taxon>Vertebrata</taxon>
        <taxon>Euteleostomi</taxon>
        <taxon>Actinopterygii</taxon>
        <taxon>Neopterygii</taxon>
        <taxon>Teleostei</taxon>
        <taxon>Neoteleostei</taxon>
        <taxon>Acanthomorphata</taxon>
        <taxon>Ovalentaria</taxon>
        <taxon>Atherinomorphae</taxon>
        <taxon>Cyprinodontiformes</taxon>
        <taxon>Goodeidae</taxon>
        <taxon>Ilyodon</taxon>
    </lineage>
</organism>
<evidence type="ECO:0000313" key="2">
    <source>
        <dbReference type="EMBL" id="MEQ2227561.1"/>
    </source>
</evidence>
<dbReference type="Proteomes" id="UP001482620">
    <property type="component" value="Unassembled WGS sequence"/>
</dbReference>
<name>A0ABV0T574_9TELE</name>
<accession>A0ABV0T574</accession>
<evidence type="ECO:0000256" key="1">
    <source>
        <dbReference type="SAM" id="MobiDB-lite"/>
    </source>
</evidence>
<feature type="compositionally biased region" description="Polar residues" evidence="1">
    <location>
        <begin position="88"/>
        <end position="128"/>
    </location>
</feature>
<feature type="region of interest" description="Disordered" evidence="1">
    <location>
        <begin position="76"/>
        <end position="128"/>
    </location>
</feature>
<dbReference type="EMBL" id="JAHRIQ010021988">
    <property type="protein sequence ID" value="MEQ2227561.1"/>
    <property type="molecule type" value="Genomic_DNA"/>
</dbReference>
<evidence type="ECO:0000313" key="3">
    <source>
        <dbReference type="Proteomes" id="UP001482620"/>
    </source>
</evidence>
<keyword evidence="3" id="KW-1185">Reference proteome</keyword>
<protein>
    <submittedName>
        <fullName evidence="2">Uncharacterized protein</fullName>
    </submittedName>
</protein>
<proteinExistence type="predicted"/>
<feature type="compositionally biased region" description="Low complexity" evidence="1">
    <location>
        <begin position="76"/>
        <end position="87"/>
    </location>
</feature>
<comment type="caution">
    <text evidence="2">The sequence shown here is derived from an EMBL/GenBank/DDBJ whole genome shotgun (WGS) entry which is preliminary data.</text>
</comment>
<reference evidence="2 3" key="1">
    <citation type="submission" date="2021-06" db="EMBL/GenBank/DDBJ databases">
        <authorList>
            <person name="Palmer J.M."/>
        </authorList>
    </citation>
    <scope>NUCLEOTIDE SEQUENCE [LARGE SCALE GENOMIC DNA]</scope>
    <source>
        <strain evidence="3">if_2019</strain>
        <tissue evidence="2">Muscle</tissue>
    </source>
</reference>
<feature type="non-terminal residue" evidence="2">
    <location>
        <position position="1"/>
    </location>
</feature>